<dbReference type="Gene3D" id="3.40.50.1700">
    <property type="entry name" value="Glycoside hydrolase family 3 C-terminal domain"/>
    <property type="match status" value="1"/>
</dbReference>
<dbReference type="Gene3D" id="3.40.630.30">
    <property type="match status" value="2"/>
</dbReference>
<dbReference type="CDD" id="cd04301">
    <property type="entry name" value="NAT_SF"/>
    <property type="match status" value="1"/>
</dbReference>
<dbReference type="Proteomes" id="UP001234581">
    <property type="component" value="Unassembled WGS sequence"/>
</dbReference>
<dbReference type="RefSeq" id="XP_058337859.1">
    <property type="nucleotide sequence ID" value="XM_058491375.1"/>
</dbReference>
<comment type="caution">
    <text evidence="5">The sequence shown here is derived from an EMBL/GenBank/DDBJ whole genome shotgun (WGS) entry which is preliminary data.</text>
</comment>
<sequence>MTITDSRKDIGQLFMCGFHGLEPTAGIIDLIENHNLGSVILFSRNIESPEQVRRLTRSLQDIARKAGHKRPLFIAVDQENGVVRRLGQSGTYLPGNMGLGALGSATAAKQVAKATSKELLALGINWNLAPVVDVNNNALNPVIGVRSYGEDPNEVARLGRAQVEGYQEGNVATSIKHFPGHGDTATDSHLGVPVIDKTREELEQVELVPFRQLMSTATSIMVAHMQLPRLGASTHVSSLSPAIVRDMLRKDMGYQGVIITDCLEMDAVKETVGVPNGSLLALQAGNDIVMISHTYEFQRDAFAKVEQEIETVDEIEARLERVAKLKDRFLSWDNVFEDMQPQREQGAALSKMLYDRIPTIVRNRSNVLPMKPKSSDRILFLAAHVPTTLAIDSEKEPFNSFYGALQQHHANVEYIIYDESSPDMSDTISQAEWIIVGTANANLHPFQARMVQLAHNIAKDRLAVVSVINPYDLSVFEDVDTYVVTYEYTPPAHEAAVRTLFGATTPASRLPISIPKLAAADTTPVFNIEAYNHENHFKGVVNLWNDVYGADWPLTEEKIDLVLASTQKGQHWVATDVAGYVIGFVATQMVWDQEANKDTGEILLLVVSSLERNRGIGSQLHKQALTHFEQHDLARIRLGSATPRFFPGIPQGDASNEGFFERRGWKLDNIVWDLKSMGDALILPEGIMDRMQREDIHFAAIRPEDIEQLYTFQERYFPFWLSTYKHHAALGDYQDLIVARENNDTTGRIVGSLLVHTTGQSNAKRTDLIWTNDKLFGQASGGMACVGVASEERGRGIGLGLVAYANQLLKKRGVTKAYVDWVELLDFYRRAGYEPWRSYRIATRQQ</sequence>
<dbReference type="GeneID" id="83218808"/>
<dbReference type="GO" id="GO:0016747">
    <property type="term" value="F:acyltransferase activity, transferring groups other than amino-acyl groups"/>
    <property type="evidence" value="ECO:0007669"/>
    <property type="project" value="InterPro"/>
</dbReference>
<evidence type="ECO:0000256" key="1">
    <source>
        <dbReference type="ARBA" id="ARBA00005336"/>
    </source>
</evidence>
<dbReference type="GO" id="GO:0009254">
    <property type="term" value="P:peptidoglycan turnover"/>
    <property type="evidence" value="ECO:0007669"/>
    <property type="project" value="TreeGrafter"/>
</dbReference>
<evidence type="ECO:0000256" key="2">
    <source>
        <dbReference type="ARBA" id="ARBA00022801"/>
    </source>
</evidence>
<dbReference type="InterPro" id="IPR036881">
    <property type="entry name" value="Glyco_hydro_3_C_sf"/>
</dbReference>
<dbReference type="PROSITE" id="PS51186">
    <property type="entry name" value="GNAT"/>
    <property type="match status" value="2"/>
</dbReference>
<comment type="similarity">
    <text evidence="1">Belongs to the glycosyl hydrolase 3 family.</text>
</comment>
<dbReference type="InterPro" id="IPR017853">
    <property type="entry name" value="GH"/>
</dbReference>
<protein>
    <recommendedName>
        <fullName evidence="4">N-acetyltransferase domain-containing protein</fullName>
    </recommendedName>
</protein>
<dbReference type="PANTHER" id="PTHR30480">
    <property type="entry name" value="BETA-HEXOSAMINIDASE-RELATED"/>
    <property type="match status" value="1"/>
</dbReference>
<keyword evidence="6" id="KW-1185">Reference proteome</keyword>
<evidence type="ECO:0000313" key="6">
    <source>
        <dbReference type="Proteomes" id="UP001234581"/>
    </source>
</evidence>
<evidence type="ECO:0000313" key="5">
    <source>
        <dbReference type="EMBL" id="KAJ8652945.1"/>
    </source>
</evidence>
<reference evidence="5 6" key="1">
    <citation type="submission" date="2023-03" db="EMBL/GenBank/DDBJ databases">
        <title>Genome sequence of Lichtheimia ornata CBS 291.66.</title>
        <authorList>
            <person name="Mohabir J.T."/>
            <person name="Shea T.P."/>
            <person name="Kurbessoian T."/>
            <person name="Berby B."/>
            <person name="Fontaine J."/>
            <person name="Livny J."/>
            <person name="Gnirke A."/>
            <person name="Stajich J.E."/>
            <person name="Cuomo C.A."/>
        </authorList>
    </citation>
    <scope>NUCLEOTIDE SEQUENCE [LARGE SCALE GENOMIC DNA]</scope>
    <source>
        <strain evidence="5">CBS 291.66</strain>
    </source>
</reference>
<gene>
    <name evidence="5" type="ORF">O0I10_011407</name>
</gene>
<dbReference type="AlphaFoldDB" id="A0AAD7UTH7"/>
<name>A0AAD7UTH7_9FUNG</name>
<dbReference type="SUPFAM" id="SSF51445">
    <property type="entry name" value="(Trans)glycosidases"/>
    <property type="match status" value="1"/>
</dbReference>
<evidence type="ECO:0000259" key="4">
    <source>
        <dbReference type="PROSITE" id="PS51186"/>
    </source>
</evidence>
<dbReference type="Pfam" id="PF00933">
    <property type="entry name" value="Glyco_hydro_3"/>
    <property type="match status" value="1"/>
</dbReference>
<dbReference type="InterPro" id="IPR050226">
    <property type="entry name" value="NagZ_Beta-hexosaminidase"/>
</dbReference>
<dbReference type="InterPro" id="IPR001764">
    <property type="entry name" value="Glyco_hydro_3_N"/>
</dbReference>
<dbReference type="Pfam" id="PF00583">
    <property type="entry name" value="Acetyltransf_1"/>
    <property type="match status" value="2"/>
</dbReference>
<dbReference type="Gene3D" id="3.20.20.300">
    <property type="entry name" value="Glycoside hydrolase, family 3, N-terminal domain"/>
    <property type="match status" value="1"/>
</dbReference>
<dbReference type="InterPro" id="IPR016181">
    <property type="entry name" value="Acyl_CoA_acyltransferase"/>
</dbReference>
<dbReference type="InterPro" id="IPR036962">
    <property type="entry name" value="Glyco_hydro_3_N_sf"/>
</dbReference>
<dbReference type="GO" id="GO:0004553">
    <property type="term" value="F:hydrolase activity, hydrolyzing O-glycosyl compounds"/>
    <property type="evidence" value="ECO:0007669"/>
    <property type="project" value="InterPro"/>
</dbReference>
<feature type="domain" description="N-acetyltransferase" evidence="4">
    <location>
        <begin position="696"/>
        <end position="846"/>
    </location>
</feature>
<organism evidence="5 6">
    <name type="scientific">Lichtheimia ornata</name>
    <dbReference type="NCBI Taxonomy" id="688661"/>
    <lineage>
        <taxon>Eukaryota</taxon>
        <taxon>Fungi</taxon>
        <taxon>Fungi incertae sedis</taxon>
        <taxon>Mucoromycota</taxon>
        <taxon>Mucoromycotina</taxon>
        <taxon>Mucoromycetes</taxon>
        <taxon>Mucorales</taxon>
        <taxon>Lichtheimiaceae</taxon>
        <taxon>Lichtheimia</taxon>
    </lineage>
</organism>
<feature type="domain" description="N-acetyltransferase" evidence="4">
    <location>
        <begin position="526"/>
        <end position="682"/>
    </location>
</feature>
<accession>A0AAD7UTH7</accession>
<dbReference type="SUPFAM" id="SSF52279">
    <property type="entry name" value="Beta-D-glucan exohydrolase, C-terminal domain"/>
    <property type="match status" value="1"/>
</dbReference>
<dbReference type="InterPro" id="IPR000182">
    <property type="entry name" value="GNAT_dom"/>
</dbReference>
<dbReference type="EMBL" id="JARTCD010000089">
    <property type="protein sequence ID" value="KAJ8652945.1"/>
    <property type="molecule type" value="Genomic_DNA"/>
</dbReference>
<keyword evidence="3" id="KW-0326">Glycosidase</keyword>
<proteinExistence type="inferred from homology"/>
<dbReference type="SUPFAM" id="SSF55729">
    <property type="entry name" value="Acyl-CoA N-acyltransferases (Nat)"/>
    <property type="match status" value="2"/>
</dbReference>
<dbReference type="GO" id="GO:0005975">
    <property type="term" value="P:carbohydrate metabolic process"/>
    <property type="evidence" value="ECO:0007669"/>
    <property type="project" value="InterPro"/>
</dbReference>
<evidence type="ECO:0000256" key="3">
    <source>
        <dbReference type="ARBA" id="ARBA00023295"/>
    </source>
</evidence>
<dbReference type="PANTHER" id="PTHR30480:SF16">
    <property type="entry name" value="GLYCOSIDE HYDROLASE FAMILY 3 DOMAIN PROTEIN"/>
    <property type="match status" value="1"/>
</dbReference>
<keyword evidence="2" id="KW-0378">Hydrolase</keyword>